<evidence type="ECO:0000313" key="2">
    <source>
        <dbReference type="Proteomes" id="UP000799778"/>
    </source>
</evidence>
<keyword evidence="2" id="KW-1185">Reference proteome</keyword>
<reference evidence="1" key="1">
    <citation type="journal article" date="2020" name="Stud. Mycol.">
        <title>101 Dothideomycetes genomes: a test case for predicting lifestyles and emergence of pathogens.</title>
        <authorList>
            <person name="Haridas S."/>
            <person name="Albert R."/>
            <person name="Binder M."/>
            <person name="Bloem J."/>
            <person name="Labutti K."/>
            <person name="Salamov A."/>
            <person name="Andreopoulos B."/>
            <person name="Baker S."/>
            <person name="Barry K."/>
            <person name="Bills G."/>
            <person name="Bluhm B."/>
            <person name="Cannon C."/>
            <person name="Castanera R."/>
            <person name="Culley D."/>
            <person name="Daum C."/>
            <person name="Ezra D."/>
            <person name="Gonzalez J."/>
            <person name="Henrissat B."/>
            <person name="Kuo A."/>
            <person name="Liang C."/>
            <person name="Lipzen A."/>
            <person name="Lutzoni F."/>
            <person name="Magnuson J."/>
            <person name="Mondo S."/>
            <person name="Nolan M."/>
            <person name="Ohm R."/>
            <person name="Pangilinan J."/>
            <person name="Park H.-J."/>
            <person name="Ramirez L."/>
            <person name="Alfaro M."/>
            <person name="Sun H."/>
            <person name="Tritt A."/>
            <person name="Yoshinaga Y."/>
            <person name="Zwiers L.-H."/>
            <person name="Turgeon B."/>
            <person name="Goodwin S."/>
            <person name="Spatafora J."/>
            <person name="Crous P."/>
            <person name="Grigoriev I."/>
        </authorList>
    </citation>
    <scope>NUCLEOTIDE SEQUENCE</scope>
    <source>
        <strain evidence="1">CBS 175.79</strain>
    </source>
</reference>
<sequence>MCLSMHVPYISINYYCNILNKTSDHVLFPIPLHSINPVTSPSTCLPLLTLLSILQSFLYFLAERQVGLDLSGIAIFRPVHERASFPFSFLDDLIRQTYAVTPEPPHYCPPTSYTLDFFSFLFDGMNQIVKPNRRFVAIGLSGILPIVIQIIHGPWLSTQLATHEKVTVMCFISRHDRAIGHYQKYTRGMLLAPAEHCEITIV</sequence>
<dbReference type="GeneID" id="54279183"/>
<dbReference type="AlphaFoldDB" id="A0A6A5XTZ7"/>
<gene>
    <name evidence="1" type="ORF">BU24DRAFT_198136</name>
</gene>
<dbReference type="RefSeq" id="XP_033384626.1">
    <property type="nucleotide sequence ID" value="XM_033521786.1"/>
</dbReference>
<dbReference type="EMBL" id="ML978069">
    <property type="protein sequence ID" value="KAF2016287.1"/>
    <property type="molecule type" value="Genomic_DNA"/>
</dbReference>
<proteinExistence type="predicted"/>
<organism evidence="1 2">
    <name type="scientific">Aaosphaeria arxii CBS 175.79</name>
    <dbReference type="NCBI Taxonomy" id="1450172"/>
    <lineage>
        <taxon>Eukaryota</taxon>
        <taxon>Fungi</taxon>
        <taxon>Dikarya</taxon>
        <taxon>Ascomycota</taxon>
        <taxon>Pezizomycotina</taxon>
        <taxon>Dothideomycetes</taxon>
        <taxon>Pleosporomycetidae</taxon>
        <taxon>Pleosporales</taxon>
        <taxon>Pleosporales incertae sedis</taxon>
        <taxon>Aaosphaeria</taxon>
    </lineage>
</organism>
<accession>A0A6A5XTZ7</accession>
<name>A0A6A5XTZ7_9PLEO</name>
<protein>
    <submittedName>
        <fullName evidence="1">Uncharacterized protein</fullName>
    </submittedName>
</protein>
<evidence type="ECO:0000313" key="1">
    <source>
        <dbReference type="EMBL" id="KAF2016287.1"/>
    </source>
</evidence>
<dbReference type="Proteomes" id="UP000799778">
    <property type="component" value="Unassembled WGS sequence"/>
</dbReference>